<dbReference type="AlphaFoldDB" id="A0A1Y2D489"/>
<feature type="signal peptide" evidence="1">
    <location>
        <begin position="1"/>
        <end position="19"/>
    </location>
</feature>
<evidence type="ECO:0000313" key="2">
    <source>
        <dbReference type="EMBL" id="ORY54070.1"/>
    </source>
</evidence>
<evidence type="ECO:0000256" key="1">
    <source>
        <dbReference type="SAM" id="SignalP"/>
    </source>
</evidence>
<evidence type="ECO:0000313" key="3">
    <source>
        <dbReference type="Proteomes" id="UP000193920"/>
    </source>
</evidence>
<dbReference type="STRING" id="1754190.A0A1Y2D489"/>
<name>A0A1Y2D489_9FUNG</name>
<proteinExistence type="predicted"/>
<gene>
    <name evidence="2" type="ORF">LY90DRAFT_507949</name>
</gene>
<keyword evidence="3" id="KW-1185">Reference proteome</keyword>
<accession>A0A1Y2D489</accession>
<feature type="chain" id="PRO_5013073325" description="Coth-domain-containing protein" evidence="1">
    <location>
        <begin position="20"/>
        <end position="583"/>
    </location>
</feature>
<organism evidence="2 3">
    <name type="scientific">Neocallimastix californiae</name>
    <dbReference type="NCBI Taxonomy" id="1754190"/>
    <lineage>
        <taxon>Eukaryota</taxon>
        <taxon>Fungi</taxon>
        <taxon>Fungi incertae sedis</taxon>
        <taxon>Chytridiomycota</taxon>
        <taxon>Chytridiomycota incertae sedis</taxon>
        <taxon>Neocallimastigomycetes</taxon>
        <taxon>Neocallimastigales</taxon>
        <taxon>Neocallimastigaceae</taxon>
        <taxon>Neocallimastix</taxon>
    </lineage>
</organism>
<dbReference type="Pfam" id="PF08757">
    <property type="entry name" value="CotH"/>
    <property type="match status" value="1"/>
</dbReference>
<evidence type="ECO:0008006" key="4">
    <source>
        <dbReference type="Google" id="ProtNLM"/>
    </source>
</evidence>
<dbReference type="Proteomes" id="UP000193920">
    <property type="component" value="Unassembled WGS sequence"/>
</dbReference>
<keyword evidence="1" id="KW-0732">Signal</keyword>
<comment type="caution">
    <text evidence="2">The sequence shown here is derived from an EMBL/GenBank/DDBJ whole genome shotgun (WGS) entry which is preliminary data.</text>
</comment>
<dbReference type="InterPro" id="IPR014867">
    <property type="entry name" value="Spore_coat_CotH_CotH2/3/7"/>
</dbReference>
<dbReference type="PANTHER" id="PTHR40050">
    <property type="entry name" value="INNER SPORE COAT PROTEIN H"/>
    <property type="match status" value="1"/>
</dbReference>
<protein>
    <recommendedName>
        <fullName evidence="4">Coth-domain-containing protein</fullName>
    </recommendedName>
</protein>
<dbReference type="PANTHER" id="PTHR40050:SF1">
    <property type="entry name" value="INNER SPORE COAT PROTEIN H"/>
    <property type="match status" value="1"/>
</dbReference>
<reference evidence="2 3" key="1">
    <citation type="submission" date="2016-08" db="EMBL/GenBank/DDBJ databases">
        <title>A Parts List for Fungal Cellulosomes Revealed by Comparative Genomics.</title>
        <authorList>
            <consortium name="DOE Joint Genome Institute"/>
            <person name="Haitjema C.H."/>
            <person name="Gilmore S.P."/>
            <person name="Henske J.K."/>
            <person name="Solomon K.V."/>
            <person name="De Groot R."/>
            <person name="Kuo A."/>
            <person name="Mondo S.J."/>
            <person name="Salamov A.A."/>
            <person name="Labutti K."/>
            <person name="Zhao Z."/>
            <person name="Chiniquy J."/>
            <person name="Barry K."/>
            <person name="Brewer H.M."/>
            <person name="Purvine S.O."/>
            <person name="Wright A.T."/>
            <person name="Boxma B."/>
            <person name="Van Alen T."/>
            <person name="Hackstein J.H."/>
            <person name="Baker S.E."/>
            <person name="Grigoriev I.V."/>
            <person name="O'Malley M.A."/>
        </authorList>
    </citation>
    <scope>NUCLEOTIDE SEQUENCE [LARGE SCALE GENOMIC DNA]</scope>
    <source>
        <strain evidence="2 3">G1</strain>
    </source>
</reference>
<sequence>MKLNLFNLFLSTFIVCGNAEVYNFSVISTLGVGKKIAVVYNNGETVEMKPTKFPLYEVSVDTPSISTYHYVELNQLNAVAGQETFERNIKDKKENEHDSKKEIIIPELPHPFDAQFPMGSEKLQPIPEDIIYNVYVECDNATYLSVRDQPFLTKNGGRQRNDVSITCPIINIITPKGEFSSSGTLRLVGYVLGRKSIKLRGIANDPTLLRDKLSLSLLKAVGIPVQEGSFARVYINSDTWGLYSFIDTLNPKWMKGYIHGDDDYKIGSAYKLFSSHPDGPYASLEYLGDDYTLYKTYTIDIDEKTENDNVMDNEDVKANTEENFKPMLNFIKLFHNWKIKYQNELESVEAVKELETFLNIELTLRIIAIESFVMAVDNFTPYQSNIAIYYNPEQKKYHFLPYDYDEALKGYFTEYFPKDAINDCMNWYITSDYVNAENFVKVLLKYKPIRDRYLVILAKASRTTFSIESVSAYVDALANLIRDDVEWNFNLVDQYPSTYDGLINKYTIQHFEGNLNNEPVPFIENVIVNDNQYGLKQFVELRSNVCQDLTKDIKVTISKSYPSYTVKISKLLIISLFIIFFLL</sequence>
<dbReference type="OrthoDB" id="10267127at2759"/>
<dbReference type="EMBL" id="MCOG01000089">
    <property type="protein sequence ID" value="ORY54070.1"/>
    <property type="molecule type" value="Genomic_DNA"/>
</dbReference>